<organism evidence="2 3">
    <name type="scientific">Caenorhabditis briggsae</name>
    <dbReference type="NCBI Taxonomy" id="6238"/>
    <lineage>
        <taxon>Eukaryota</taxon>
        <taxon>Metazoa</taxon>
        <taxon>Ecdysozoa</taxon>
        <taxon>Nematoda</taxon>
        <taxon>Chromadorea</taxon>
        <taxon>Rhabditida</taxon>
        <taxon>Rhabditina</taxon>
        <taxon>Rhabditomorpha</taxon>
        <taxon>Rhabditoidea</taxon>
        <taxon>Rhabditidae</taxon>
        <taxon>Peloderinae</taxon>
        <taxon>Caenorhabditis</taxon>
    </lineage>
</organism>
<dbReference type="OMA" id="IDAMIYR"/>
<evidence type="ECO:0000313" key="2">
    <source>
        <dbReference type="EMBL" id="CAP39597.2"/>
    </source>
</evidence>
<dbReference type="GO" id="GO:0005634">
    <property type="term" value="C:nucleus"/>
    <property type="evidence" value="ECO:0000318"/>
    <property type="project" value="GO_Central"/>
</dbReference>
<dbReference type="AlphaFoldDB" id="A8Y3X8"/>
<dbReference type="PANTHER" id="PTHR16199">
    <property type="entry name" value="CONDENSIN-2 COMPLEX SUBUNIT G2"/>
    <property type="match status" value="1"/>
</dbReference>
<dbReference type="HOGENOM" id="CLU_007268_0_0_1"/>
<protein>
    <submittedName>
        <fullName evidence="2">Protein CBR-CAPG-2</fullName>
    </submittedName>
</protein>
<dbReference type="InParanoid" id="A8Y3X8"/>
<evidence type="ECO:0000313" key="3">
    <source>
        <dbReference type="Proteomes" id="UP000008549"/>
    </source>
</evidence>
<evidence type="ECO:0000256" key="1">
    <source>
        <dbReference type="SAM" id="MobiDB-lite"/>
    </source>
</evidence>
<reference evidence="2 3" key="1">
    <citation type="journal article" date="2003" name="PLoS Biol.">
        <title>The genome sequence of Caenorhabditis briggsae: a platform for comparative genomics.</title>
        <authorList>
            <person name="Stein L.D."/>
            <person name="Bao Z."/>
            <person name="Blasiar D."/>
            <person name="Blumenthal T."/>
            <person name="Brent M.R."/>
            <person name="Chen N."/>
            <person name="Chinwalla A."/>
            <person name="Clarke L."/>
            <person name="Clee C."/>
            <person name="Coghlan A."/>
            <person name="Coulson A."/>
            <person name="D'Eustachio P."/>
            <person name="Fitch D.H."/>
            <person name="Fulton L.A."/>
            <person name="Fulton R.E."/>
            <person name="Griffiths-Jones S."/>
            <person name="Harris T.W."/>
            <person name="Hillier L.W."/>
            <person name="Kamath R."/>
            <person name="Kuwabara P.E."/>
            <person name="Mardis E.R."/>
            <person name="Marra M.A."/>
            <person name="Miner T.L."/>
            <person name="Minx P."/>
            <person name="Mullikin J.C."/>
            <person name="Plumb R.W."/>
            <person name="Rogers J."/>
            <person name="Schein J.E."/>
            <person name="Sohrmann M."/>
            <person name="Spieth J."/>
            <person name="Stajich J.E."/>
            <person name="Wei C."/>
            <person name="Willey D."/>
            <person name="Wilson R.K."/>
            <person name="Durbin R."/>
            <person name="Waterston R.H."/>
        </authorList>
    </citation>
    <scope>NUCLEOTIDE SEQUENCE [LARGE SCALE GENOMIC DNA]</scope>
    <source>
        <strain evidence="2 3">AF16</strain>
    </source>
</reference>
<gene>
    <name evidence="4" type="primary">capg-2</name>
    <name evidence="2" type="synonym">Cbr-capg-2</name>
    <name evidence="4" type="ORF">CBG23429</name>
    <name evidence="2" type="ORF">CBG_23429</name>
</gene>
<dbReference type="PANTHER" id="PTHR16199:SF4">
    <property type="entry name" value="CONDENSIN-2 COMPLEX SUBUNIT G2"/>
    <property type="match status" value="1"/>
</dbReference>
<dbReference type="STRING" id="6238.A8Y3X8"/>
<dbReference type="WormBase" id="CBG23429">
    <property type="protein sequence ID" value="CBP12428"/>
    <property type="gene ID" value="WBGene00041790"/>
    <property type="gene designation" value="Cbr-capg-2"/>
</dbReference>
<dbReference type="Pfam" id="PF12422">
    <property type="entry name" value="Condensin2nSMC"/>
    <property type="match status" value="1"/>
</dbReference>
<name>A8Y3X8_CAEBR</name>
<reference evidence="2 3" key="2">
    <citation type="journal article" date="2011" name="PLoS Genet.">
        <title>Caenorhabditis briggsae recombinant inbred line genotypes reveal inter-strain incompatibility and the evolution of recombination.</title>
        <authorList>
            <person name="Ross J.A."/>
            <person name="Koboldt D.C."/>
            <person name="Staisch J.E."/>
            <person name="Chamberlin H.M."/>
            <person name="Gupta B.P."/>
            <person name="Miller R.D."/>
            <person name="Baird S.E."/>
            <person name="Haag E.S."/>
        </authorList>
    </citation>
    <scope>NUCLEOTIDE SEQUENCE [LARGE SCALE GENOMIC DNA]</scope>
    <source>
        <strain evidence="2 3">AF16</strain>
    </source>
</reference>
<sequence length="1014" mass="116222">MSKSNPVTPNKQPPEDWNQLLNEFIQKSGRGLQKTFIKKLWAVHEDILENANPSILRMMFFSTALTACPEGVKLVAAILFKIGVANGMTLVEKNMTKYDMTDAECQRYGQVFTTAWLDAFQEGEFDLAEEMENDIIRVICQNALYAQKPLGSKFRKMLVPFATSKKQEVSVDEMISRILEGCLWRALESSNYIVQSAASEVFFMFFPLTGEDKENMEKLMANQYRYISDLLQSDIVPIRTEAIPRAMRTLGDYWFIIDKAVAKQLMTYIIDTLARDSVVGVRVAVYEGLNEIAFNPNCMNAFEHGFKCAAKNGVIDSSERVRLAAFQCLAKMKNHKFISCFDIMHRDDMISVLDLENVEDCRKQLIPIIHIFIPISKSLDEAHYRPRVNYMLDKSRIALLSYFRLLGPLKIIDGEQAEELISMFNRWAYRLIRKKDQTELTETSEGFRRARAYLECSLIIYMSCKRIFIELFQILIFDCEPTVKAKIDQMFGKIVKQIFENYGNTPLLGTATAISSVIPKEHLKTVAADVLARLADDEVPEEAVEPFLESAIHINPESVFDSLSNGLNVFSDLYGEQPKQSKKKKRDVGDPNETLQTTLGRLKYVLQSHSTSSLLASNDTFKPKILHLEKKIDFVREAIEKRLAKEENEENALSDDNLLLALEFRFILPLYAVSENNQDEAERKLIIDSTKDLLRWFQNNVAGSMSQIGEHNMEFFIKLSCLFLNCITVALSAYDFKTRPVEYEDEEDAENQSPEDKEKEEEDETTVAQLISEITTSFSNSNTPAEIFVPILRVGAILCEESYSETHTSMARLLRFTPKWLNRQCTDLGDDEFSLDQEKEIADGIRQLHKKVNETDQWDEEMANRLFSHCFCFAVSSIMDDDEEFEDPRSEDYKPPPFITLAVIKWILKDKILANKFFDTFYKKCLSEDAKILPESEGQSETKRKLTELVIVSHFLRILEKYSKTNLQQIKKGIETCTTRVLDCFANVSDLDTVDNSIMNSISKILDVDLPDGY</sequence>
<accession>A8Y3X8</accession>
<feature type="region of interest" description="Disordered" evidence="1">
    <location>
        <begin position="743"/>
        <end position="765"/>
    </location>
</feature>
<dbReference type="EMBL" id="HE601533">
    <property type="protein sequence ID" value="CAP39597.2"/>
    <property type="molecule type" value="Genomic_DNA"/>
</dbReference>
<dbReference type="GO" id="GO:0000070">
    <property type="term" value="P:mitotic sister chromatid segregation"/>
    <property type="evidence" value="ECO:0000318"/>
    <property type="project" value="GO_Central"/>
</dbReference>
<dbReference type="Proteomes" id="UP000008549">
    <property type="component" value="Unassembled WGS sequence"/>
</dbReference>
<dbReference type="eggNOG" id="KOG1949">
    <property type="taxonomic scope" value="Eukaryota"/>
</dbReference>
<dbReference type="GO" id="GO:0000796">
    <property type="term" value="C:condensin complex"/>
    <property type="evidence" value="ECO:0000318"/>
    <property type="project" value="GO_Central"/>
</dbReference>
<evidence type="ECO:0000313" key="4">
    <source>
        <dbReference type="WormBase" id="CBG23429"/>
    </source>
</evidence>
<proteinExistence type="predicted"/>
<dbReference type="InterPro" id="IPR016024">
    <property type="entry name" value="ARM-type_fold"/>
</dbReference>
<dbReference type="FunCoup" id="A8Y3X8">
    <property type="interactions" value="242"/>
</dbReference>
<dbReference type="InterPro" id="IPR024741">
    <property type="entry name" value="Condensin2_G2"/>
</dbReference>
<keyword evidence="3" id="KW-1185">Reference proteome</keyword>
<dbReference type="SUPFAM" id="SSF48371">
    <property type="entry name" value="ARM repeat"/>
    <property type="match status" value="1"/>
</dbReference>